<dbReference type="Proteomes" id="UP000312784">
    <property type="component" value="Unassembled WGS sequence"/>
</dbReference>
<keyword evidence="1" id="KW-0472">Membrane</keyword>
<dbReference type="InterPro" id="IPR003688">
    <property type="entry name" value="TraG/VirD4"/>
</dbReference>
<keyword evidence="1" id="KW-0812">Transmembrane</keyword>
<protein>
    <recommendedName>
        <fullName evidence="4">Type IV secretory system conjugative DNA transfer family protein</fullName>
    </recommendedName>
</protein>
<gene>
    <name evidence="2" type="ORF">FIC94_22225</name>
</gene>
<evidence type="ECO:0008006" key="4">
    <source>
        <dbReference type="Google" id="ProtNLM"/>
    </source>
</evidence>
<sequence length="182" mass="19858">MNFDRDNKRQVATTAFMLVVGGVMGYVVATMVLGAWHRNWSVGPGFLLFNLSQLRFSHPHEFAVAMTIMGLATGIGGLFGTKMVDARLTTFGVTRWQKPSELKKNAFFANPATGFMLGKTTKPEGKGQHIVSAKFPHCLLVAPTGRGKTVGFVIPNLLTFLGSAVVLDVKGECFEKTARHRE</sequence>
<evidence type="ECO:0000313" key="2">
    <source>
        <dbReference type="EMBL" id="TNV09205.1"/>
    </source>
</evidence>
<keyword evidence="1" id="KW-1133">Transmembrane helix</keyword>
<evidence type="ECO:0000313" key="3">
    <source>
        <dbReference type="Proteomes" id="UP000312784"/>
    </source>
</evidence>
<proteinExistence type="predicted"/>
<evidence type="ECO:0000256" key="1">
    <source>
        <dbReference type="SAM" id="Phobius"/>
    </source>
</evidence>
<accession>A0ABY2XY59</accession>
<comment type="caution">
    <text evidence="2">The sequence shown here is derived from an EMBL/GenBank/DDBJ whole genome shotgun (WGS) entry which is preliminary data.</text>
</comment>
<dbReference type="Pfam" id="PF02534">
    <property type="entry name" value="T4SS-DNA_transf"/>
    <property type="match status" value="1"/>
</dbReference>
<feature type="transmembrane region" description="Helical" evidence="1">
    <location>
        <begin position="12"/>
        <end position="36"/>
    </location>
</feature>
<feature type="transmembrane region" description="Helical" evidence="1">
    <location>
        <begin position="62"/>
        <end position="81"/>
    </location>
</feature>
<organism evidence="2 3">
    <name type="scientific">Ochrobactrum teleogrylli</name>
    <dbReference type="NCBI Taxonomy" id="2479765"/>
    <lineage>
        <taxon>Bacteria</taxon>
        <taxon>Pseudomonadati</taxon>
        <taxon>Pseudomonadota</taxon>
        <taxon>Alphaproteobacteria</taxon>
        <taxon>Hyphomicrobiales</taxon>
        <taxon>Brucellaceae</taxon>
        <taxon>Brucella/Ochrobactrum group</taxon>
        <taxon>Ochrobactrum</taxon>
    </lineage>
</organism>
<dbReference type="CDD" id="cd01127">
    <property type="entry name" value="TrwB_TraG_TraD_VirD4"/>
    <property type="match status" value="1"/>
</dbReference>
<reference evidence="2 3" key="1">
    <citation type="submission" date="2019-06" db="EMBL/GenBank/DDBJ databases">
        <title>Ochrobactrum cricket sp.nov., isolated from the insect Teleogryllus occipitalis living in deserted cropland.</title>
        <authorList>
            <person name="Hu M."/>
        </authorList>
    </citation>
    <scope>NUCLEOTIDE SEQUENCE [LARGE SCALE GENOMIC DNA]</scope>
    <source>
        <strain evidence="2 3">LCB8</strain>
    </source>
</reference>
<dbReference type="EMBL" id="VEWL01000031">
    <property type="protein sequence ID" value="TNV09205.1"/>
    <property type="molecule type" value="Genomic_DNA"/>
</dbReference>
<keyword evidence="3" id="KW-1185">Reference proteome</keyword>
<name>A0ABY2XY59_9HYPH</name>